<dbReference type="GO" id="GO:0004065">
    <property type="term" value="F:arylsulfatase activity"/>
    <property type="evidence" value="ECO:0007669"/>
    <property type="project" value="UniProtKB-EC"/>
</dbReference>
<dbReference type="Gene3D" id="3.30.1120.10">
    <property type="match status" value="1"/>
</dbReference>
<organism evidence="7 8">
    <name type="scientific">Bremerella alba</name>
    <dbReference type="NCBI Taxonomy" id="980252"/>
    <lineage>
        <taxon>Bacteria</taxon>
        <taxon>Pseudomonadati</taxon>
        <taxon>Planctomycetota</taxon>
        <taxon>Planctomycetia</taxon>
        <taxon>Pirellulales</taxon>
        <taxon>Pirellulaceae</taxon>
        <taxon>Bremerella</taxon>
    </lineage>
</organism>
<gene>
    <name evidence="7" type="primary">atsA_27</name>
    <name evidence="7" type="ORF">HOV93_32500</name>
</gene>
<dbReference type="GO" id="GO:0046872">
    <property type="term" value="F:metal ion binding"/>
    <property type="evidence" value="ECO:0007669"/>
    <property type="project" value="UniProtKB-KW"/>
</dbReference>
<protein>
    <submittedName>
        <fullName evidence="7">Arylsulfatase</fullName>
        <ecNumber evidence="7">3.1.6.1</ecNumber>
    </submittedName>
</protein>
<dbReference type="Proteomes" id="UP000551616">
    <property type="component" value="Unassembled WGS sequence"/>
</dbReference>
<evidence type="ECO:0000313" key="8">
    <source>
        <dbReference type="Proteomes" id="UP000551616"/>
    </source>
</evidence>
<keyword evidence="5" id="KW-0732">Signal</keyword>
<dbReference type="RefSeq" id="WP_207397469.1">
    <property type="nucleotide sequence ID" value="NZ_JABRWO010000008.1"/>
</dbReference>
<keyword evidence="2" id="KW-0479">Metal-binding</keyword>
<dbReference type="CDD" id="cd16145">
    <property type="entry name" value="ARS_like"/>
    <property type="match status" value="1"/>
</dbReference>
<dbReference type="SUPFAM" id="SSF53649">
    <property type="entry name" value="Alkaline phosphatase-like"/>
    <property type="match status" value="1"/>
</dbReference>
<sequence>MIHRTLLAFALLGCFVSSVFSADTKQPNIIYVMLDDAGYNDFGAMGSQHVQTPVFDRMAAEGMRFTDHYSGSAVCAPTRCVLMTGLHTGHCRRRDNQAKANRNKTDDSGLVFLKEEDVTVAEVMQQAGYVTGGIGKWGLGNPGYEGSPDKQGFDHFLGYLDQVHAHTYYTDWLWNDGQRLETDNRYSHYFFEEDTLRFIRENQSKPFFLYLPYTLPHGKFEIPADDPAYQIYKDKKWPQVVKNYAAMITRADMTVGKILDLLKELDIDDNTIVFYTSDNGPNGSFVKHLKSNAPFSGTKRSLKEGGIRAAMAVRWPGVVPAGQASDFVWGMRDVFPTACDLAGIDAPSHLDGISVLPTLKGDSQPGHPHLYWEFPVRSQQAVRIGKWKGYREGTQSPIQLFDLTSDPTETDDLASRHPQIVQQVETIMAKSHVPSEFWPLDSGTKKGKMKR</sequence>
<feature type="chain" id="PRO_5030784583" evidence="5">
    <location>
        <begin position="22"/>
        <end position="451"/>
    </location>
</feature>
<feature type="signal peptide" evidence="5">
    <location>
        <begin position="1"/>
        <end position="21"/>
    </location>
</feature>
<comment type="similarity">
    <text evidence="1">Belongs to the sulfatase family.</text>
</comment>
<keyword evidence="4" id="KW-0106">Calcium</keyword>
<dbReference type="EMBL" id="JABRWO010000008">
    <property type="protein sequence ID" value="MBA2116061.1"/>
    <property type="molecule type" value="Genomic_DNA"/>
</dbReference>
<dbReference type="EC" id="3.1.6.1" evidence="7"/>
<evidence type="ECO:0000259" key="6">
    <source>
        <dbReference type="Pfam" id="PF00884"/>
    </source>
</evidence>
<accession>A0A7V9A8H7</accession>
<dbReference type="InterPro" id="IPR017850">
    <property type="entry name" value="Alkaline_phosphatase_core_sf"/>
</dbReference>
<dbReference type="InterPro" id="IPR000917">
    <property type="entry name" value="Sulfatase_N"/>
</dbReference>
<proteinExistence type="inferred from homology"/>
<keyword evidence="8" id="KW-1185">Reference proteome</keyword>
<reference evidence="7 8" key="1">
    <citation type="submission" date="2020-05" db="EMBL/GenBank/DDBJ databases">
        <title>Bremerella alba sp. nov., a novel planctomycete isolated from the surface of the macroalga Fucus spiralis.</title>
        <authorList>
            <person name="Godinho O."/>
            <person name="Botelho R."/>
            <person name="Albuquerque L."/>
            <person name="Wiegand S."/>
            <person name="Da Costa M.S."/>
            <person name="Lobo-Da-Cunha A."/>
            <person name="Jogler C."/>
            <person name="Lage O.M."/>
        </authorList>
    </citation>
    <scope>NUCLEOTIDE SEQUENCE [LARGE SCALE GENOMIC DNA]</scope>
    <source>
        <strain evidence="7 8">FF15</strain>
    </source>
</reference>
<evidence type="ECO:0000256" key="2">
    <source>
        <dbReference type="ARBA" id="ARBA00022723"/>
    </source>
</evidence>
<evidence type="ECO:0000313" key="7">
    <source>
        <dbReference type="EMBL" id="MBA2116061.1"/>
    </source>
</evidence>
<comment type="caution">
    <text evidence="7">The sequence shown here is derived from an EMBL/GenBank/DDBJ whole genome shotgun (WGS) entry which is preliminary data.</text>
</comment>
<dbReference type="Pfam" id="PF00884">
    <property type="entry name" value="Sulfatase"/>
    <property type="match status" value="1"/>
</dbReference>
<feature type="domain" description="Sulfatase N-terminal" evidence="6">
    <location>
        <begin position="27"/>
        <end position="344"/>
    </location>
</feature>
<dbReference type="PROSITE" id="PS00523">
    <property type="entry name" value="SULFATASE_1"/>
    <property type="match status" value="1"/>
</dbReference>
<dbReference type="InterPro" id="IPR024607">
    <property type="entry name" value="Sulfatase_CS"/>
</dbReference>
<dbReference type="Gene3D" id="3.40.720.10">
    <property type="entry name" value="Alkaline Phosphatase, subunit A"/>
    <property type="match status" value="1"/>
</dbReference>
<dbReference type="PANTHER" id="PTHR42693:SF53">
    <property type="entry name" value="ENDO-4-O-SULFATASE"/>
    <property type="match status" value="1"/>
</dbReference>
<dbReference type="InterPro" id="IPR050738">
    <property type="entry name" value="Sulfatase"/>
</dbReference>
<evidence type="ECO:0000256" key="1">
    <source>
        <dbReference type="ARBA" id="ARBA00008779"/>
    </source>
</evidence>
<evidence type="ECO:0000256" key="4">
    <source>
        <dbReference type="ARBA" id="ARBA00022837"/>
    </source>
</evidence>
<dbReference type="PANTHER" id="PTHR42693">
    <property type="entry name" value="ARYLSULFATASE FAMILY MEMBER"/>
    <property type="match status" value="1"/>
</dbReference>
<keyword evidence="3 7" id="KW-0378">Hydrolase</keyword>
<dbReference type="AlphaFoldDB" id="A0A7V9A8H7"/>
<name>A0A7V9A8H7_9BACT</name>
<evidence type="ECO:0000256" key="5">
    <source>
        <dbReference type="SAM" id="SignalP"/>
    </source>
</evidence>
<evidence type="ECO:0000256" key="3">
    <source>
        <dbReference type="ARBA" id="ARBA00022801"/>
    </source>
</evidence>